<accession>A0A8J9SH37</accession>
<name>A0A8J9SH37_PHATR</name>
<feature type="transmembrane region" description="Helical" evidence="1">
    <location>
        <begin position="197"/>
        <end position="217"/>
    </location>
</feature>
<evidence type="ECO:0000313" key="2">
    <source>
        <dbReference type="EMBL" id="CAG9292268.1"/>
    </source>
</evidence>
<keyword evidence="1" id="KW-0812">Transmembrane</keyword>
<keyword evidence="1" id="KW-0472">Membrane</keyword>
<proteinExistence type="predicted"/>
<reference evidence="2" key="1">
    <citation type="submission" date="2022-02" db="EMBL/GenBank/DDBJ databases">
        <authorList>
            <person name="Giguere J D."/>
        </authorList>
    </citation>
    <scope>NUCLEOTIDE SEQUENCE</scope>
    <source>
        <strain evidence="2">CCAP 1055/1</strain>
    </source>
</reference>
<dbReference type="Proteomes" id="UP000836788">
    <property type="component" value="Chromosome 6"/>
</dbReference>
<feature type="transmembrane region" description="Helical" evidence="1">
    <location>
        <begin position="430"/>
        <end position="451"/>
    </location>
</feature>
<dbReference type="EMBL" id="OU594947">
    <property type="protein sequence ID" value="CAG9292268.1"/>
    <property type="molecule type" value="Genomic_DNA"/>
</dbReference>
<feature type="transmembrane region" description="Helical" evidence="1">
    <location>
        <begin position="377"/>
        <end position="395"/>
    </location>
</feature>
<feature type="transmembrane region" description="Helical" evidence="1">
    <location>
        <begin position="279"/>
        <end position="302"/>
    </location>
</feature>
<sequence>MTPAGTISITASTTIKSPSPIPYCFYSYSLPCRRGRHALLLCSLFLPDRASGVSTHGTRPRHLNPTVGDSDCRTVAPLPDTHATGAHGPDIHDCTAKSRYGESRHGQYEHTRQYGNASTPNGTSGLLVRCSKVLPNVRNRAFSYETSMASTGSPLTIPSGGGGAATLPMQTHTGTTSAIHTVKENTVYTLWRNPHTVLYTCAILVTLVPLYSTRASWIPFFQKERIQAQTIQILRRFQDTENETLALLQYTLGMTIWEFFGLSTIPVETAAGMVFGWKAAIASGIGKLVGAVLTFVITQVILRDRVQARLVSNPLFQLLLEQSPKRHHDDDDRSKCTTPVSAKSSSSSVATVASPWQTSVCLKFSCVPELVKNCGSALLNIPLWIFMAVTVGHGWTYTALWTWTGVDAAAQLLREDGAVPVHGSNLPLQIALAVALLIGVVGSPLLMAWWIRELRRTSIANKSAKHQSQVVRNGNLYVLP</sequence>
<keyword evidence="1" id="KW-1133">Transmembrane helix</keyword>
<dbReference type="AlphaFoldDB" id="A0A8J9SH37"/>
<organism evidence="2">
    <name type="scientific">Phaeodactylum tricornutum</name>
    <name type="common">Diatom</name>
    <dbReference type="NCBI Taxonomy" id="2850"/>
    <lineage>
        <taxon>Eukaryota</taxon>
        <taxon>Sar</taxon>
        <taxon>Stramenopiles</taxon>
        <taxon>Ochrophyta</taxon>
        <taxon>Bacillariophyta</taxon>
        <taxon>Bacillariophyceae</taxon>
        <taxon>Bacillariophycidae</taxon>
        <taxon>Naviculales</taxon>
        <taxon>Phaeodactylaceae</taxon>
        <taxon>Phaeodactylum</taxon>
    </lineage>
</organism>
<gene>
    <name evidence="2" type="ORF">PTTT1_LOCUS48862</name>
</gene>
<evidence type="ECO:0000256" key="1">
    <source>
        <dbReference type="SAM" id="Phobius"/>
    </source>
</evidence>
<protein>
    <submittedName>
        <fullName evidence="2">Uncharacterized protein</fullName>
    </submittedName>
</protein>
<feature type="transmembrane region" description="Helical" evidence="1">
    <location>
        <begin position="245"/>
        <end position="267"/>
    </location>
</feature>